<feature type="compositionally biased region" description="Basic and acidic residues" evidence="6">
    <location>
        <begin position="1"/>
        <end position="19"/>
    </location>
</feature>
<dbReference type="Gene3D" id="3.80.10.10">
    <property type="entry name" value="Ribonuclease Inhibitor"/>
    <property type="match status" value="3"/>
</dbReference>
<evidence type="ECO:0000313" key="8">
    <source>
        <dbReference type="Proteomes" id="UP000828390"/>
    </source>
</evidence>
<reference evidence="7" key="1">
    <citation type="journal article" date="2019" name="bioRxiv">
        <title>The Genome of the Zebra Mussel, Dreissena polymorpha: A Resource for Invasive Species Research.</title>
        <authorList>
            <person name="McCartney M.A."/>
            <person name="Auch B."/>
            <person name="Kono T."/>
            <person name="Mallez S."/>
            <person name="Zhang Y."/>
            <person name="Obille A."/>
            <person name="Becker A."/>
            <person name="Abrahante J.E."/>
            <person name="Garbe J."/>
            <person name="Badalamenti J.P."/>
            <person name="Herman A."/>
            <person name="Mangelson H."/>
            <person name="Liachko I."/>
            <person name="Sullivan S."/>
            <person name="Sone E.D."/>
            <person name="Koren S."/>
            <person name="Silverstein K.A.T."/>
            <person name="Beckman K.B."/>
            <person name="Gohl D.M."/>
        </authorList>
    </citation>
    <scope>NUCLEOTIDE SEQUENCE</scope>
    <source>
        <strain evidence="7">Duluth1</strain>
        <tissue evidence="7">Whole animal</tissue>
    </source>
</reference>
<evidence type="ECO:0000256" key="1">
    <source>
        <dbReference type="ARBA" id="ARBA00004496"/>
    </source>
</evidence>
<dbReference type="GO" id="GO:0005737">
    <property type="term" value="C:cytoplasm"/>
    <property type="evidence" value="ECO:0007669"/>
    <property type="project" value="UniProtKB-SubCell"/>
</dbReference>
<proteinExistence type="predicted"/>
<name>A0A9D4IZ86_DREPO</name>
<evidence type="ECO:0000256" key="5">
    <source>
        <dbReference type="ARBA" id="ARBA00022737"/>
    </source>
</evidence>
<accession>A0A9D4IZ86</accession>
<dbReference type="InterPro" id="IPR032675">
    <property type="entry name" value="LRR_dom_sf"/>
</dbReference>
<gene>
    <name evidence="7" type="ORF">DPMN_147328</name>
</gene>
<reference evidence="7" key="2">
    <citation type="submission" date="2020-11" db="EMBL/GenBank/DDBJ databases">
        <authorList>
            <person name="McCartney M.A."/>
            <person name="Auch B."/>
            <person name="Kono T."/>
            <person name="Mallez S."/>
            <person name="Becker A."/>
            <person name="Gohl D.M."/>
            <person name="Silverstein K.A.T."/>
            <person name="Koren S."/>
            <person name="Bechman K.B."/>
            <person name="Herman A."/>
            <person name="Abrahante J.E."/>
            <person name="Garbe J."/>
        </authorList>
    </citation>
    <scope>NUCLEOTIDE SEQUENCE</scope>
    <source>
        <strain evidence="7">Duluth1</strain>
        <tissue evidence="7">Whole animal</tissue>
    </source>
</reference>
<evidence type="ECO:0000256" key="3">
    <source>
        <dbReference type="ARBA" id="ARBA00022490"/>
    </source>
</evidence>
<dbReference type="SUPFAM" id="SSF52058">
    <property type="entry name" value="L domain-like"/>
    <property type="match status" value="1"/>
</dbReference>
<evidence type="ECO:0000256" key="6">
    <source>
        <dbReference type="SAM" id="MobiDB-lite"/>
    </source>
</evidence>
<evidence type="ECO:0000256" key="2">
    <source>
        <dbReference type="ARBA" id="ARBA00014223"/>
    </source>
</evidence>
<organism evidence="7 8">
    <name type="scientific">Dreissena polymorpha</name>
    <name type="common">Zebra mussel</name>
    <name type="synonym">Mytilus polymorpha</name>
    <dbReference type="NCBI Taxonomy" id="45954"/>
    <lineage>
        <taxon>Eukaryota</taxon>
        <taxon>Metazoa</taxon>
        <taxon>Spiralia</taxon>
        <taxon>Lophotrochozoa</taxon>
        <taxon>Mollusca</taxon>
        <taxon>Bivalvia</taxon>
        <taxon>Autobranchia</taxon>
        <taxon>Heteroconchia</taxon>
        <taxon>Euheterodonta</taxon>
        <taxon>Imparidentia</taxon>
        <taxon>Neoheterodontei</taxon>
        <taxon>Myida</taxon>
        <taxon>Dreissenoidea</taxon>
        <taxon>Dreissenidae</taxon>
        <taxon>Dreissena</taxon>
    </lineage>
</organism>
<comment type="caution">
    <text evidence="7">The sequence shown here is derived from an EMBL/GenBank/DDBJ whole genome shotgun (WGS) entry which is preliminary data.</text>
</comment>
<comment type="subcellular location">
    <subcellularLocation>
        <location evidence="1">Cytoplasm</location>
    </subcellularLocation>
</comment>
<feature type="region of interest" description="Disordered" evidence="6">
    <location>
        <begin position="1"/>
        <end position="25"/>
    </location>
</feature>
<feature type="region of interest" description="Disordered" evidence="6">
    <location>
        <begin position="298"/>
        <end position="324"/>
    </location>
</feature>
<evidence type="ECO:0000256" key="4">
    <source>
        <dbReference type="ARBA" id="ARBA00022614"/>
    </source>
</evidence>
<dbReference type="Proteomes" id="UP000828390">
    <property type="component" value="Unassembled WGS sequence"/>
</dbReference>
<dbReference type="InterPro" id="IPR001611">
    <property type="entry name" value="Leu-rich_rpt"/>
</dbReference>
<keyword evidence="5" id="KW-0677">Repeat</keyword>
<dbReference type="PANTHER" id="PTHR46545">
    <property type="entry name" value="LEUCINE-RICH REPEAT-CONTAINING PROTEIN 51"/>
    <property type="match status" value="1"/>
</dbReference>
<keyword evidence="4" id="KW-0433">Leucine-rich repeat</keyword>
<dbReference type="PANTHER" id="PTHR46545:SF1">
    <property type="entry name" value="LEUCINE-RICH REPEAT-CONTAINING PROTEIN 51"/>
    <property type="match status" value="1"/>
</dbReference>
<evidence type="ECO:0000313" key="7">
    <source>
        <dbReference type="EMBL" id="KAH3793806.1"/>
    </source>
</evidence>
<keyword evidence="3" id="KW-0963">Cytoplasm</keyword>
<feature type="compositionally biased region" description="Polar residues" evidence="6">
    <location>
        <begin position="304"/>
        <end position="324"/>
    </location>
</feature>
<dbReference type="EMBL" id="JAIWYP010000007">
    <property type="protein sequence ID" value="KAH3793806.1"/>
    <property type="molecule type" value="Genomic_DNA"/>
</dbReference>
<dbReference type="PROSITE" id="PS51450">
    <property type="entry name" value="LRR"/>
    <property type="match status" value="1"/>
</dbReference>
<dbReference type="AlphaFoldDB" id="A0A9D4IZ86"/>
<sequence>MTEKDTHHNSTQNIRDDIKRKRQSQKKTTTVIEALRQKYCTQHDIETSGVEIVFYAKPKADDNAELGYLRNVCLSDHGIRRSGVDSQDIRSLCPNIVDLDLTGNFIESWAEILLVVSQLHSLKFLNLTRNKISKDKDVIEEYAGRLPGIDNLVLNCTGVTWDIVLTLARLLETLRELHLCGNEYCTLPDGGYDGFGSIECLRLNNNRIHSWEEVWKLRMLPNLTSLFLSGNPLNDIFYLDGDTEIRHNPQKVEGHFEGHMENTDNPMTEYTDVEITGKLDLHITEYTKEIIKNTTEIPFKDEPNTGNTASQITENKSIGKQTSTKMEITSNTDLTITSNTDLTITSNTDLTITENTDMSIKESVNVFITDNIDHSFSENFNLQNTQNLDNFITEHLEMEVTETTHTLITVNTGEPITKNKQIGIIENTPMKENTIGPIIVNANEPIGENTHISITDNTYEPVTDNKDGQITENADRQITENTDRQIKEIKDRPITENTEGPITGPYDYNSDVSVQCCTSIADEDAACKNALANNTHEELLPNQLVGANDVRVANVGTEKGSISELFPPFGNLDLLCVSDTHINKWKHLDAIRKFPVLKALRIKNIKLAASLNQEDRRKLFVACLPNIIHLNGSEVTKREEAERYLVRYFSQKKNKPNAYQVLEQKHGKLQPLVDIDISKGYQEYVTLTFHENSKVVFTETVCVREPIGKLKNLISRKLNKTFGYNMLLYHHYTSPYHVQVDDPFEQLPGGSLPISRFDILDGDEIHYQFVVSNENHIVDRDGNLKIKN</sequence>
<protein>
    <recommendedName>
        <fullName evidence="2">Leucine-rich repeat-containing protein 51</fullName>
    </recommendedName>
</protein>
<keyword evidence="8" id="KW-1185">Reference proteome</keyword>